<dbReference type="AlphaFoldDB" id="X1UZ80"/>
<evidence type="ECO:0000313" key="1">
    <source>
        <dbReference type="EMBL" id="GAJ05201.1"/>
    </source>
</evidence>
<feature type="non-terminal residue" evidence="1">
    <location>
        <position position="1"/>
    </location>
</feature>
<dbReference type="EMBL" id="BARW01026416">
    <property type="protein sequence ID" value="GAJ05201.1"/>
    <property type="molecule type" value="Genomic_DNA"/>
</dbReference>
<comment type="caution">
    <text evidence="1">The sequence shown here is derived from an EMBL/GenBank/DDBJ whole genome shotgun (WGS) entry which is preliminary data.</text>
</comment>
<reference evidence="1" key="1">
    <citation type="journal article" date="2014" name="Front. Microbiol.">
        <title>High frequency of phylogenetically diverse reductive dehalogenase-homologous genes in deep subseafloor sedimentary metagenomes.</title>
        <authorList>
            <person name="Kawai M."/>
            <person name="Futagami T."/>
            <person name="Toyoda A."/>
            <person name="Takaki Y."/>
            <person name="Nishi S."/>
            <person name="Hori S."/>
            <person name="Arai W."/>
            <person name="Tsubouchi T."/>
            <person name="Morono Y."/>
            <person name="Uchiyama I."/>
            <person name="Ito T."/>
            <person name="Fujiyama A."/>
            <person name="Inagaki F."/>
            <person name="Takami H."/>
        </authorList>
    </citation>
    <scope>NUCLEOTIDE SEQUENCE</scope>
    <source>
        <strain evidence="1">Expedition CK06-06</strain>
    </source>
</reference>
<proteinExistence type="predicted"/>
<protein>
    <submittedName>
        <fullName evidence="1">Uncharacterized protein</fullName>
    </submittedName>
</protein>
<accession>X1UZ80</accession>
<sequence length="44" mass="4816">VMLIITGAAIWGWSAAYHIVGVDELGRILVYIPLGNLFGMSLQR</sequence>
<organism evidence="1">
    <name type="scientific">marine sediment metagenome</name>
    <dbReference type="NCBI Taxonomy" id="412755"/>
    <lineage>
        <taxon>unclassified sequences</taxon>
        <taxon>metagenomes</taxon>
        <taxon>ecological metagenomes</taxon>
    </lineage>
</organism>
<name>X1UZ80_9ZZZZ</name>
<gene>
    <name evidence="1" type="ORF">S12H4_43091</name>
</gene>